<name>S0FPF9_RUMCE</name>
<sequence>MELFKKTKQIITSIEARRSFDNSLVYIRRLIRSQDDSDKKLLLLDYVQEVIKRDLHAEFQAAIFYEGYKVRKINAPFPMFFRNENGESICIVTPKEYKEVDLSNDCIFALPWRDISVISTVNMLSEIDFEYIEGNHGALYYYPINICYVHNGNHSISAGMHFKKGKIKADFCDVTPLFSNISTDGASWYNIHTNTVIEELFDFRIGLLFEVAKMKYNIEI</sequence>
<organism evidence="1 2">
    <name type="scientific">Ruminiclostridium cellobioparum subsp. termitidis CT1112</name>
    <dbReference type="NCBI Taxonomy" id="1195236"/>
    <lineage>
        <taxon>Bacteria</taxon>
        <taxon>Bacillati</taxon>
        <taxon>Bacillota</taxon>
        <taxon>Clostridia</taxon>
        <taxon>Eubacteriales</taxon>
        <taxon>Oscillospiraceae</taxon>
        <taxon>Ruminiclostridium</taxon>
    </lineage>
</organism>
<dbReference type="EMBL" id="AORV01000028">
    <property type="protein sequence ID" value="EMS72246.1"/>
    <property type="molecule type" value="Genomic_DNA"/>
</dbReference>
<keyword evidence="2" id="KW-1185">Reference proteome</keyword>
<dbReference type="Pfam" id="PF20457">
    <property type="entry name" value="DUF6710"/>
    <property type="match status" value="1"/>
</dbReference>
<dbReference type="Proteomes" id="UP000014155">
    <property type="component" value="Unassembled WGS sequence"/>
</dbReference>
<comment type="caution">
    <text evidence="1">The sequence shown here is derived from an EMBL/GenBank/DDBJ whole genome shotgun (WGS) entry which is preliminary data.</text>
</comment>
<proteinExistence type="predicted"/>
<accession>S0FPF9</accession>
<dbReference type="AlphaFoldDB" id="S0FPF9"/>
<evidence type="ECO:0000313" key="1">
    <source>
        <dbReference type="EMBL" id="EMS72246.1"/>
    </source>
</evidence>
<gene>
    <name evidence="1" type="ORF">CTER_1762</name>
</gene>
<evidence type="ECO:0000313" key="2">
    <source>
        <dbReference type="Proteomes" id="UP000014155"/>
    </source>
</evidence>
<dbReference type="STRING" id="1195236.CTER_1762"/>
<dbReference type="InterPro" id="IPR046556">
    <property type="entry name" value="DUF6710"/>
</dbReference>
<dbReference type="PATRIC" id="fig|1195236.3.peg.2085"/>
<dbReference type="RefSeq" id="WP_004625238.1">
    <property type="nucleotide sequence ID" value="NZ_AORV01000028.1"/>
</dbReference>
<dbReference type="eggNOG" id="ENOG5033QHG">
    <property type="taxonomic scope" value="Bacteria"/>
</dbReference>
<protein>
    <submittedName>
        <fullName evidence="1">Uncharacterized protein</fullName>
    </submittedName>
</protein>
<reference evidence="1 2" key="1">
    <citation type="journal article" date="2013" name="Genome Announc.">
        <title>Draft Genome Sequence of the Cellulolytic, Mesophilic, Anaerobic Bacterium Clostridium termitidis Strain CT1112 (DSM 5398).</title>
        <authorList>
            <person name="Lal S."/>
            <person name="Ramachandran U."/>
            <person name="Zhang X."/>
            <person name="Munir R."/>
            <person name="Sparling R."/>
            <person name="Levin D.B."/>
        </authorList>
    </citation>
    <scope>NUCLEOTIDE SEQUENCE [LARGE SCALE GENOMIC DNA]</scope>
    <source>
        <strain evidence="1 2">CT1112</strain>
    </source>
</reference>